<comment type="function">
    <text evidence="9">Transcription factor that binds specifically to a 5'-AA[AG]G-3' consensus core sequence.</text>
</comment>
<dbReference type="GO" id="GO:0005634">
    <property type="term" value="C:nucleus"/>
    <property type="evidence" value="ECO:0007669"/>
    <property type="project" value="UniProtKB-SubCell"/>
</dbReference>
<evidence type="ECO:0000313" key="12">
    <source>
        <dbReference type="EMBL" id="KAK1574716.1"/>
    </source>
</evidence>
<dbReference type="GO" id="GO:0003700">
    <property type="term" value="F:DNA-binding transcription factor activity"/>
    <property type="evidence" value="ECO:0007669"/>
    <property type="project" value="UniProtKB-UniRule"/>
</dbReference>
<dbReference type="PROSITE" id="PS50884">
    <property type="entry name" value="ZF_DOF_2"/>
    <property type="match status" value="1"/>
</dbReference>
<dbReference type="PANTHER" id="PTHR31992:SF327">
    <property type="entry name" value="DOF ZINC FINGER PROTEIN"/>
    <property type="match status" value="1"/>
</dbReference>
<evidence type="ECO:0000256" key="4">
    <source>
        <dbReference type="ARBA" id="ARBA00023015"/>
    </source>
</evidence>
<keyword evidence="5 8" id="KW-0238">DNA-binding</keyword>
<dbReference type="PROSITE" id="PS01361">
    <property type="entry name" value="ZF_DOF_1"/>
    <property type="match status" value="1"/>
</dbReference>
<keyword evidence="4 9" id="KW-0805">Transcription regulation</keyword>
<dbReference type="InterPro" id="IPR003851">
    <property type="entry name" value="Znf_Dof"/>
</dbReference>
<comment type="subcellular location">
    <subcellularLocation>
        <location evidence="8 9">Nucleus</location>
    </subcellularLocation>
</comment>
<name>A0AAD8PRZ6_LOLMU</name>
<evidence type="ECO:0000256" key="2">
    <source>
        <dbReference type="ARBA" id="ARBA00022771"/>
    </source>
</evidence>
<proteinExistence type="predicted"/>
<evidence type="ECO:0000256" key="1">
    <source>
        <dbReference type="ARBA" id="ARBA00022723"/>
    </source>
</evidence>
<keyword evidence="1 9" id="KW-0479">Metal-binding</keyword>
<feature type="domain" description="Dof-type" evidence="11">
    <location>
        <begin position="51"/>
        <end position="105"/>
    </location>
</feature>
<dbReference type="AlphaFoldDB" id="A0AAD8PRZ6"/>
<protein>
    <recommendedName>
        <fullName evidence="9">Dof zinc finger protein</fullName>
    </recommendedName>
</protein>
<keyword evidence="6 9" id="KW-0804">Transcription</keyword>
<keyword evidence="13" id="KW-1185">Reference proteome</keyword>
<feature type="region of interest" description="Disordered" evidence="10">
    <location>
        <begin position="1"/>
        <end position="52"/>
    </location>
</feature>
<evidence type="ECO:0000256" key="10">
    <source>
        <dbReference type="SAM" id="MobiDB-lite"/>
    </source>
</evidence>
<keyword evidence="3 9" id="KW-0862">Zinc</keyword>
<evidence type="ECO:0000256" key="6">
    <source>
        <dbReference type="ARBA" id="ARBA00023163"/>
    </source>
</evidence>
<evidence type="ECO:0000256" key="9">
    <source>
        <dbReference type="RuleBase" id="RU369094"/>
    </source>
</evidence>
<dbReference type="InterPro" id="IPR045174">
    <property type="entry name" value="Dof"/>
</dbReference>
<dbReference type="Proteomes" id="UP001231189">
    <property type="component" value="Unassembled WGS sequence"/>
</dbReference>
<gene>
    <name evidence="12" type="ORF">QYE76_016448</name>
</gene>
<feature type="compositionally biased region" description="Low complexity" evidence="10">
    <location>
        <begin position="1"/>
        <end position="20"/>
    </location>
</feature>
<keyword evidence="2 8" id="KW-0863">Zinc-finger</keyword>
<dbReference type="Pfam" id="PF02701">
    <property type="entry name" value="Zn_ribbon_Dof"/>
    <property type="match status" value="1"/>
</dbReference>
<comment type="caution">
    <text evidence="12">The sequence shown here is derived from an EMBL/GenBank/DDBJ whole genome shotgun (WGS) entry which is preliminary data.</text>
</comment>
<keyword evidence="7 8" id="KW-0539">Nucleus</keyword>
<evidence type="ECO:0000256" key="3">
    <source>
        <dbReference type="ARBA" id="ARBA00022833"/>
    </source>
</evidence>
<evidence type="ECO:0000256" key="7">
    <source>
        <dbReference type="ARBA" id="ARBA00023242"/>
    </source>
</evidence>
<dbReference type="GO" id="GO:0008270">
    <property type="term" value="F:zinc ion binding"/>
    <property type="evidence" value="ECO:0007669"/>
    <property type="project" value="UniProtKB-KW"/>
</dbReference>
<feature type="region of interest" description="Disordered" evidence="10">
    <location>
        <begin position="95"/>
        <end position="128"/>
    </location>
</feature>
<accession>A0AAD8PRZ6</accession>
<evidence type="ECO:0000256" key="5">
    <source>
        <dbReference type="ARBA" id="ARBA00023125"/>
    </source>
</evidence>
<evidence type="ECO:0000256" key="8">
    <source>
        <dbReference type="PROSITE-ProRule" id="PRU00071"/>
    </source>
</evidence>
<evidence type="ECO:0000259" key="11">
    <source>
        <dbReference type="PROSITE" id="PS50884"/>
    </source>
</evidence>
<dbReference type="GO" id="GO:0003677">
    <property type="term" value="F:DNA binding"/>
    <property type="evidence" value="ECO:0007669"/>
    <property type="project" value="UniProtKB-UniRule"/>
</dbReference>
<dbReference type="PANTHER" id="PTHR31992">
    <property type="entry name" value="DOF ZINC FINGER PROTEIN DOF1.4-RELATED"/>
    <property type="match status" value="1"/>
</dbReference>
<sequence length="221" mass="23117">MAPASASLLPAAGAKRPAFAADDDSGAAELPLPQDGVPAGKDNQNQSQEQLECPRCKSRNTKFCYYNNYSTTQPRHFCRACRRYWTHGGTLRNVPVGGACRRSGSGSGNNKRRRSAEPAPSPSSPTQDAAYRATDALPVFPFLTDGVFLPQFDLGLGSAATAPAGFPWMPASSSAPDLYDGLTAPWGGGADGTLAGGVSGAWDDFNTSLDLTWPPPPPAGN</sequence>
<dbReference type="EMBL" id="JAUUTY010000832">
    <property type="protein sequence ID" value="KAK1574716.1"/>
    <property type="molecule type" value="Genomic_DNA"/>
</dbReference>
<organism evidence="12 13">
    <name type="scientific">Lolium multiflorum</name>
    <name type="common">Italian ryegrass</name>
    <name type="synonym">Lolium perenne subsp. multiflorum</name>
    <dbReference type="NCBI Taxonomy" id="4521"/>
    <lineage>
        <taxon>Eukaryota</taxon>
        <taxon>Viridiplantae</taxon>
        <taxon>Streptophyta</taxon>
        <taxon>Embryophyta</taxon>
        <taxon>Tracheophyta</taxon>
        <taxon>Spermatophyta</taxon>
        <taxon>Magnoliopsida</taxon>
        <taxon>Liliopsida</taxon>
        <taxon>Poales</taxon>
        <taxon>Poaceae</taxon>
        <taxon>BOP clade</taxon>
        <taxon>Pooideae</taxon>
        <taxon>Poodae</taxon>
        <taxon>Poeae</taxon>
        <taxon>Poeae Chloroplast Group 2 (Poeae type)</taxon>
        <taxon>Loliodinae</taxon>
        <taxon>Loliinae</taxon>
        <taxon>Lolium</taxon>
    </lineage>
</organism>
<reference evidence="12" key="1">
    <citation type="submission" date="2023-07" db="EMBL/GenBank/DDBJ databases">
        <title>A chromosome-level genome assembly of Lolium multiflorum.</title>
        <authorList>
            <person name="Chen Y."/>
            <person name="Copetti D."/>
            <person name="Kolliker R."/>
            <person name="Studer B."/>
        </authorList>
    </citation>
    <scope>NUCLEOTIDE SEQUENCE</scope>
    <source>
        <strain evidence="12">02402/16</strain>
        <tissue evidence="12">Leaf</tissue>
    </source>
</reference>
<evidence type="ECO:0000313" key="13">
    <source>
        <dbReference type="Proteomes" id="UP001231189"/>
    </source>
</evidence>